<evidence type="ECO:0000313" key="4">
    <source>
        <dbReference type="WBParaSite" id="SBAD_0000904201-mRNA-1"/>
    </source>
</evidence>
<evidence type="ECO:0000313" key="3">
    <source>
        <dbReference type="Proteomes" id="UP000270296"/>
    </source>
</evidence>
<accession>A0A183IYN1</accession>
<reference evidence="4" key="1">
    <citation type="submission" date="2016-06" db="UniProtKB">
        <authorList>
            <consortium name="WormBaseParasite"/>
        </authorList>
    </citation>
    <scope>IDENTIFICATION</scope>
</reference>
<proteinExistence type="predicted"/>
<keyword evidence="3" id="KW-1185">Reference proteome</keyword>
<dbReference type="Proteomes" id="UP000270296">
    <property type="component" value="Unassembled WGS sequence"/>
</dbReference>
<feature type="region of interest" description="Disordered" evidence="1">
    <location>
        <begin position="154"/>
        <end position="196"/>
    </location>
</feature>
<sequence length="372" mass="41527">MDVKGVLTEVIDAIARYKKMSIAEAQELELDEKFYEEVIKSYRRKIKRCIDAKDNYCQKLCQKYPRFAIALEQVNRDGNDSNEVDLKRHRRSGSFSRISRDSKGYDHECVEASATAVIPELRTEIRQIKHKLGVMTASLHDLRSKLKSEDLFKRGSSANSSLRSRTSVDWEKPETVQGATQRFKSQNQQSREAPKIKFTKMLNANKPMAPDLSENLPEMISDSKRANQRLMTLNFSSFEGEGTAAASVDKNKELSSKIPQEKLKQPELPKVASQSDATSSSNDDEPGQKETATVQTKSEKPEAMPSQSADQEMKMTPEDNKKVEIEAAQTEDIKTSSGSDDDGASDKVNPLILGASNQEPSVDVSKEVESGP</sequence>
<feature type="region of interest" description="Disordered" evidence="1">
    <location>
        <begin position="244"/>
        <end position="372"/>
    </location>
</feature>
<feature type="compositionally biased region" description="Polar residues" evidence="1">
    <location>
        <begin position="177"/>
        <end position="191"/>
    </location>
</feature>
<evidence type="ECO:0000313" key="2">
    <source>
        <dbReference type="EMBL" id="VDP18896.1"/>
    </source>
</evidence>
<feature type="compositionally biased region" description="Low complexity" evidence="1">
    <location>
        <begin position="154"/>
        <end position="165"/>
    </location>
</feature>
<organism evidence="4">
    <name type="scientific">Soboliphyme baturini</name>
    <dbReference type="NCBI Taxonomy" id="241478"/>
    <lineage>
        <taxon>Eukaryota</taxon>
        <taxon>Metazoa</taxon>
        <taxon>Ecdysozoa</taxon>
        <taxon>Nematoda</taxon>
        <taxon>Enoplea</taxon>
        <taxon>Dorylaimia</taxon>
        <taxon>Dioctophymatida</taxon>
        <taxon>Dioctophymatoidea</taxon>
        <taxon>Soboliphymatidae</taxon>
        <taxon>Soboliphyme</taxon>
    </lineage>
</organism>
<evidence type="ECO:0000256" key="1">
    <source>
        <dbReference type="SAM" id="MobiDB-lite"/>
    </source>
</evidence>
<feature type="compositionally biased region" description="Basic and acidic residues" evidence="1">
    <location>
        <begin position="249"/>
        <end position="267"/>
    </location>
</feature>
<dbReference type="AlphaFoldDB" id="A0A183IYN1"/>
<gene>
    <name evidence="2" type="ORF">SBAD_LOCUS8729</name>
</gene>
<protein>
    <submittedName>
        <fullName evidence="4">KIX domain-containing protein</fullName>
    </submittedName>
</protein>
<reference evidence="2 3" key="2">
    <citation type="submission" date="2018-11" db="EMBL/GenBank/DDBJ databases">
        <authorList>
            <consortium name="Pathogen Informatics"/>
        </authorList>
    </citation>
    <scope>NUCLEOTIDE SEQUENCE [LARGE SCALE GENOMIC DNA]</scope>
</reference>
<dbReference type="WBParaSite" id="SBAD_0000904201-mRNA-1">
    <property type="protein sequence ID" value="SBAD_0000904201-mRNA-1"/>
    <property type="gene ID" value="SBAD_0000904201"/>
</dbReference>
<dbReference type="EMBL" id="UZAM01011902">
    <property type="protein sequence ID" value="VDP18896.1"/>
    <property type="molecule type" value="Genomic_DNA"/>
</dbReference>
<feature type="compositionally biased region" description="Basic and acidic residues" evidence="1">
    <location>
        <begin position="311"/>
        <end position="325"/>
    </location>
</feature>
<feature type="compositionally biased region" description="Polar residues" evidence="1">
    <location>
        <begin position="272"/>
        <end position="281"/>
    </location>
</feature>
<name>A0A183IYN1_9BILA</name>